<dbReference type="RefSeq" id="WP_063149777.1">
    <property type="nucleotide sequence ID" value="NZ_BLWZ01000102.1"/>
</dbReference>
<dbReference type="SMART" id="SM00421">
    <property type="entry name" value="HTH_LUXR"/>
    <property type="match status" value="1"/>
</dbReference>
<evidence type="ECO:0000313" key="3">
    <source>
        <dbReference type="EMBL" id="MEC5727804.1"/>
    </source>
</evidence>
<name>A0ABU6KPD7_ENTAS</name>
<dbReference type="Proteomes" id="UP001175344">
    <property type="component" value="Unassembled WGS sequence"/>
</dbReference>
<dbReference type="CDD" id="cd06170">
    <property type="entry name" value="LuxR_C_like"/>
    <property type="match status" value="1"/>
</dbReference>
<dbReference type="SUPFAM" id="SSF46894">
    <property type="entry name" value="C-terminal effector domain of the bipartite response regulators"/>
    <property type="match status" value="1"/>
</dbReference>
<reference evidence="3 4" key="1">
    <citation type="journal article" date="2023" name="Nat. Commun.">
        <title>Genomic dissection of endemic carbapenem resistance reveals metallo-beta-lactamase dissemination through clonal, plasmid and integron transfer.</title>
        <authorList>
            <person name="Macesic N."/>
            <person name="Hawkey J."/>
            <person name="Vezina B."/>
            <person name="Wisniewski J.A."/>
            <person name="Cottingham H."/>
            <person name="Blakeway L.V."/>
            <person name="Harshegyi T."/>
            <person name="Pragastis K."/>
            <person name="Badoordeen G.Z."/>
            <person name="Dennison A."/>
            <person name="Spelman D.W."/>
            <person name="Jenney A.W.J."/>
            <person name="Peleg A.Y."/>
        </authorList>
    </citation>
    <scope>NUCLEOTIDE SEQUENCE [LARGE SCALE GENOMIC DNA]</scope>
    <source>
        <strain evidence="3 4">CPO239</strain>
    </source>
</reference>
<evidence type="ECO:0000256" key="1">
    <source>
        <dbReference type="ARBA" id="ARBA00023125"/>
    </source>
</evidence>
<keyword evidence="1" id="KW-0238">DNA-binding</keyword>
<dbReference type="InterPro" id="IPR016032">
    <property type="entry name" value="Sig_transdc_resp-reg_C-effctor"/>
</dbReference>
<dbReference type="Gene3D" id="1.10.10.10">
    <property type="entry name" value="Winged helix-like DNA-binding domain superfamily/Winged helix DNA-binding domain"/>
    <property type="match status" value="1"/>
</dbReference>
<comment type="caution">
    <text evidence="3">The sequence shown here is derived from an EMBL/GenBank/DDBJ whole genome shotgun (WGS) entry which is preliminary data.</text>
</comment>
<sequence length="210" mass="24538">MIVYTIYTRNIHQTLLHGLMACAKKLKTANPEWEYQFVDEGEAHLNVLDFTTRERPDSLNEDDLKLLSYYPDSSTLVLLRSEQSQLAKHLIQSYRCSLLCVDECHFRMRELVESSLKKKRYVSPVFLRHCEVEEKCALELNFTPAEYKVLHGLCRRETGTEMSAKLFRSQKTISSHKRSIMRKLGVKDAFELHQVLLEIQASHSIRIHLI</sequence>
<dbReference type="InterPro" id="IPR000792">
    <property type="entry name" value="Tscrpt_reg_LuxR_C"/>
</dbReference>
<proteinExistence type="predicted"/>
<dbReference type="Pfam" id="PF00196">
    <property type="entry name" value="GerE"/>
    <property type="match status" value="1"/>
</dbReference>
<keyword evidence="4" id="KW-1185">Reference proteome</keyword>
<accession>A0ABU6KPD7</accession>
<protein>
    <submittedName>
        <fullName evidence="3">LuxR C-terminal-related transcriptional regulator</fullName>
    </submittedName>
</protein>
<organism evidence="3 4">
    <name type="scientific">Enterobacter asburiae</name>
    <dbReference type="NCBI Taxonomy" id="61645"/>
    <lineage>
        <taxon>Bacteria</taxon>
        <taxon>Pseudomonadati</taxon>
        <taxon>Pseudomonadota</taxon>
        <taxon>Gammaproteobacteria</taxon>
        <taxon>Enterobacterales</taxon>
        <taxon>Enterobacteriaceae</taxon>
        <taxon>Enterobacter</taxon>
        <taxon>Enterobacter cloacae complex</taxon>
    </lineage>
</organism>
<evidence type="ECO:0000313" key="4">
    <source>
        <dbReference type="Proteomes" id="UP001175344"/>
    </source>
</evidence>
<feature type="domain" description="HTH luxR-type" evidence="2">
    <location>
        <begin position="139"/>
        <end position="196"/>
    </location>
</feature>
<gene>
    <name evidence="3" type="ORF">QAA55_005180</name>
</gene>
<dbReference type="InterPro" id="IPR036388">
    <property type="entry name" value="WH-like_DNA-bd_sf"/>
</dbReference>
<dbReference type="EMBL" id="JARTQQ020000001">
    <property type="protein sequence ID" value="MEC5727804.1"/>
    <property type="molecule type" value="Genomic_DNA"/>
</dbReference>
<evidence type="ECO:0000259" key="2">
    <source>
        <dbReference type="SMART" id="SM00421"/>
    </source>
</evidence>